<dbReference type="EMBL" id="JBHFFA010000008">
    <property type="protein sequence ID" value="KAL2608893.1"/>
    <property type="molecule type" value="Genomic_DNA"/>
</dbReference>
<evidence type="ECO:0000259" key="2">
    <source>
        <dbReference type="Pfam" id="PF16719"/>
    </source>
</evidence>
<feature type="compositionally biased region" description="Low complexity" evidence="1">
    <location>
        <begin position="197"/>
        <end position="213"/>
    </location>
</feature>
<feature type="compositionally biased region" description="Low complexity" evidence="1">
    <location>
        <begin position="24"/>
        <end position="34"/>
    </location>
</feature>
<dbReference type="InterPro" id="IPR039276">
    <property type="entry name" value="SHH1/2"/>
</dbReference>
<dbReference type="PANTHER" id="PTHR33827">
    <property type="entry name" value="PROTEIN SAWADEE HOMEODOMAIN HOMOLOG 2"/>
    <property type="match status" value="1"/>
</dbReference>
<dbReference type="Pfam" id="PF16719">
    <property type="entry name" value="SAWADEE"/>
    <property type="match status" value="1"/>
</dbReference>
<dbReference type="PANTHER" id="PTHR33827:SF7">
    <property type="entry name" value="PROTEIN SAWADEE HOMEODOMAIN HOMOLOG 2"/>
    <property type="match status" value="1"/>
</dbReference>
<dbReference type="Gene3D" id="2.40.50.40">
    <property type="match status" value="1"/>
</dbReference>
<dbReference type="InterPro" id="IPR032001">
    <property type="entry name" value="SAWADEE_dom"/>
</dbReference>
<keyword evidence="4" id="KW-1185">Reference proteome</keyword>
<protein>
    <recommendedName>
        <fullName evidence="2">SAWADEE domain-containing protein</fullName>
    </recommendedName>
</protein>
<evidence type="ECO:0000313" key="3">
    <source>
        <dbReference type="EMBL" id="KAL2608893.1"/>
    </source>
</evidence>
<name>A0ABD1XMX6_9MARC</name>
<feature type="region of interest" description="Disordered" evidence="1">
    <location>
        <begin position="157"/>
        <end position="222"/>
    </location>
</feature>
<feature type="region of interest" description="Disordered" evidence="1">
    <location>
        <begin position="1"/>
        <end position="35"/>
    </location>
</feature>
<feature type="compositionally biased region" description="Low complexity" evidence="1">
    <location>
        <begin position="1"/>
        <end position="14"/>
    </location>
</feature>
<proteinExistence type="predicted"/>
<organism evidence="3 4">
    <name type="scientific">Riccia fluitans</name>
    <dbReference type="NCBI Taxonomy" id="41844"/>
    <lineage>
        <taxon>Eukaryota</taxon>
        <taxon>Viridiplantae</taxon>
        <taxon>Streptophyta</taxon>
        <taxon>Embryophyta</taxon>
        <taxon>Marchantiophyta</taxon>
        <taxon>Marchantiopsida</taxon>
        <taxon>Marchantiidae</taxon>
        <taxon>Marchantiales</taxon>
        <taxon>Ricciaceae</taxon>
        <taxon>Riccia</taxon>
    </lineage>
</organism>
<comment type="caution">
    <text evidence="3">The sequence shown here is derived from an EMBL/GenBank/DDBJ whole genome shotgun (WGS) entry which is preliminary data.</text>
</comment>
<feature type="compositionally biased region" description="Basic and acidic residues" evidence="1">
    <location>
        <begin position="159"/>
        <end position="183"/>
    </location>
</feature>
<evidence type="ECO:0000313" key="4">
    <source>
        <dbReference type="Proteomes" id="UP001605036"/>
    </source>
</evidence>
<dbReference type="Proteomes" id="UP001605036">
    <property type="component" value="Unassembled WGS sequence"/>
</dbReference>
<dbReference type="Gene3D" id="2.30.30.140">
    <property type="match status" value="1"/>
</dbReference>
<feature type="domain" description="SAWADEE" evidence="2">
    <location>
        <begin position="33"/>
        <end position="157"/>
    </location>
</feature>
<dbReference type="AlphaFoldDB" id="A0ABD1XMX6"/>
<accession>A0ABD1XMX6</accession>
<gene>
    <name evidence="3" type="ORF">R1flu_027466</name>
</gene>
<reference evidence="3 4" key="1">
    <citation type="submission" date="2024-09" db="EMBL/GenBank/DDBJ databases">
        <title>Chromosome-scale assembly of Riccia fluitans.</title>
        <authorList>
            <person name="Paukszto L."/>
            <person name="Sawicki J."/>
            <person name="Karawczyk K."/>
            <person name="Piernik-Szablinska J."/>
            <person name="Szczecinska M."/>
            <person name="Mazdziarz M."/>
        </authorList>
    </citation>
    <scope>NUCLEOTIDE SEQUENCE [LARGE SCALE GENOMIC DNA]</scope>
    <source>
        <strain evidence="3">Rf_01</strain>
        <tissue evidence="3">Aerial parts of the thallus</tissue>
    </source>
</reference>
<evidence type="ECO:0000256" key="1">
    <source>
        <dbReference type="SAM" id="MobiDB-lite"/>
    </source>
</evidence>
<sequence length="222" mass="24822">MDTSSSCPSTMSSSRHPWKKSSRSKPVSSLSLPLEGKSSKEGAWFDVHSILQHRVNETGEGEVEVSFKGFSSSNNEWLDPHASLRLQSKPCDESDCVLVLLGDLVLCFQETRNQSLHFDAEVVGVKRRRHDVRGCRCRFLVKFYHDGTQHCVPLGKISRRPETESRAHVSEQKRQTTEDEKSKVVFRHHPTPRPTVRSPAAGAPADPASRAAGFRSDARVMT</sequence>